<proteinExistence type="inferred from homology"/>
<feature type="binding site" evidence="9">
    <location>
        <begin position="159"/>
        <end position="164"/>
    </location>
    <ligand>
        <name>sn-glycerol 1-phosphate</name>
        <dbReference type="ChEBI" id="CHEBI:57685"/>
    </ligand>
</feature>
<comment type="similarity">
    <text evidence="9">Belongs to the GGGP/HepGP synthase family. Group I subfamily.</text>
</comment>
<feature type="binding site" evidence="9">
    <location>
        <position position="189"/>
    </location>
    <ligand>
        <name>sn-glycerol 1-phosphate</name>
        <dbReference type="ChEBI" id="CHEBI:57685"/>
    </ligand>
</feature>
<dbReference type="InterPro" id="IPR008205">
    <property type="entry name" value="GGGP_HepGP_synthase"/>
</dbReference>
<dbReference type="SUPFAM" id="SSF51395">
    <property type="entry name" value="FMN-linked oxidoreductases"/>
    <property type="match status" value="1"/>
</dbReference>
<dbReference type="PANTHER" id="PTHR40029">
    <property type="match status" value="1"/>
</dbReference>
<dbReference type="InterPro" id="IPR039074">
    <property type="entry name" value="GGGP/HepGP_synthase_I"/>
</dbReference>
<feature type="binding site" evidence="9">
    <location>
        <begin position="209"/>
        <end position="210"/>
    </location>
    <ligand>
        <name>sn-glycerol 1-phosphate</name>
        <dbReference type="ChEBI" id="CHEBI:57685"/>
    </ligand>
</feature>
<evidence type="ECO:0000256" key="6">
    <source>
        <dbReference type="ARBA" id="ARBA00023209"/>
    </source>
</evidence>
<evidence type="ECO:0000256" key="2">
    <source>
        <dbReference type="ARBA" id="ARBA00022679"/>
    </source>
</evidence>
<dbReference type="CDD" id="cd02812">
    <property type="entry name" value="PcrB_like"/>
    <property type="match status" value="1"/>
</dbReference>
<evidence type="ECO:0000256" key="7">
    <source>
        <dbReference type="ARBA" id="ARBA00023264"/>
    </source>
</evidence>
<dbReference type="Gene3D" id="3.20.20.390">
    <property type="entry name" value="FMN-linked oxidoreductases"/>
    <property type="match status" value="1"/>
</dbReference>
<keyword evidence="5 9" id="KW-0443">Lipid metabolism</keyword>
<evidence type="ECO:0000256" key="4">
    <source>
        <dbReference type="ARBA" id="ARBA00022842"/>
    </source>
</evidence>
<feature type="binding site" evidence="9">
    <location>
        <position position="41"/>
    </location>
    <ligand>
        <name>Mg(2+)</name>
        <dbReference type="ChEBI" id="CHEBI:18420"/>
    </ligand>
</feature>
<dbReference type="EC" id="2.5.1.n9" evidence="9"/>
<comment type="caution">
    <text evidence="10">The sequence shown here is derived from an EMBL/GenBank/DDBJ whole genome shotgun (WGS) entry which is preliminary data.</text>
</comment>
<keyword evidence="4 9" id="KW-0460">Magnesium</keyword>
<comment type="cofactor">
    <cofactor evidence="9">
        <name>Mg(2+)</name>
        <dbReference type="ChEBI" id="CHEBI:18420"/>
    </cofactor>
</comment>
<keyword evidence="11" id="KW-1185">Reference proteome</keyword>
<evidence type="ECO:0000313" key="10">
    <source>
        <dbReference type="EMBL" id="MDY0395638.1"/>
    </source>
</evidence>
<dbReference type="NCBIfam" id="NF003199">
    <property type="entry name" value="PRK04169.1-3"/>
    <property type="match status" value="1"/>
</dbReference>
<dbReference type="HAMAP" id="MF_00112">
    <property type="entry name" value="GGGP_HepGP_synthase"/>
    <property type="match status" value="1"/>
</dbReference>
<comment type="function">
    <text evidence="9">Prenyltransferase that catalyzes in vivo the transfer of the heptaprenyl moiety of heptaprenyl pyrophosphate (HepPP; 35 carbon atoms) to the C3 hydroxyl of sn-glycerol-1-phosphate (G1P), producing heptaprenylglyceryl phosphate (HepGP). This reaction is an ether-bond-formation step in the biosynthesis of archaea-type G1P-based membrane lipids found in Bacillales.</text>
</comment>
<evidence type="ECO:0000256" key="3">
    <source>
        <dbReference type="ARBA" id="ARBA00022723"/>
    </source>
</evidence>
<evidence type="ECO:0000256" key="5">
    <source>
        <dbReference type="ARBA" id="ARBA00023098"/>
    </source>
</evidence>
<reference evidence="10 11" key="1">
    <citation type="submission" date="2023-10" db="EMBL/GenBank/DDBJ databases">
        <title>Virgibacillus halophilus 5B73C genome.</title>
        <authorList>
            <person name="Miliotis G."/>
            <person name="Sengupta P."/>
            <person name="Hameed A."/>
            <person name="Chuvochina M."/>
            <person name="Mcdonagh F."/>
            <person name="Simpson A.C."/>
            <person name="Singh N.K."/>
            <person name="Rekha P.D."/>
            <person name="Raman K."/>
            <person name="Hugenholtz P."/>
            <person name="Venkateswaran K."/>
        </authorList>
    </citation>
    <scope>NUCLEOTIDE SEQUENCE [LARGE SCALE GENOMIC DNA]</scope>
    <source>
        <strain evidence="10 11">5B73C</strain>
    </source>
</reference>
<sequence length="228" mass="25938">MYTQLSEWKHIFKLDPNKEISDEALEQICESGTDAIIVGGTDDVTLDNVLELLSSIRRYTVPCFLEISDMEALTPGFDGYLVPMVLNSTDKQWILGKQHEAIKEYRDIMNWDEIFMEGYCIMNPDCKAFQKTSCQLPMEEDVLAYAYMAEHVFHLPVFYLEYSGKYGSAELAAKVKNELNKTQFIYGGGVETAEQAREMKEHADTIIVGNSIYSNLKEALKTVKAVKQ</sequence>
<protein>
    <recommendedName>
        <fullName evidence="9">Heptaprenylglyceryl phosphate synthase</fullName>
        <shortName evidence="9">HepGP synthase</shortName>
        <ecNumber evidence="9">2.5.1.n9</ecNumber>
    </recommendedName>
    <alternativeName>
        <fullName evidence="9">Glycerol-1-phosphate heptaprenyltransferase</fullName>
    </alternativeName>
</protein>
<evidence type="ECO:0000256" key="8">
    <source>
        <dbReference type="ARBA" id="ARBA00048318"/>
    </source>
</evidence>
<evidence type="ECO:0000313" key="11">
    <source>
        <dbReference type="Proteomes" id="UP001281447"/>
    </source>
</evidence>
<keyword evidence="6 9" id="KW-0594">Phospholipid biosynthesis</keyword>
<evidence type="ECO:0000256" key="1">
    <source>
        <dbReference type="ARBA" id="ARBA00022516"/>
    </source>
</evidence>
<dbReference type="PANTHER" id="PTHR40029:SF2">
    <property type="entry name" value="HEPTAPRENYLGLYCERYL PHOSPHATE SYNTHASE"/>
    <property type="match status" value="1"/>
</dbReference>
<dbReference type="NCBIfam" id="NF003197">
    <property type="entry name" value="PRK04169.1-1"/>
    <property type="match status" value="1"/>
</dbReference>
<comment type="caution">
    <text evidence="9">Lacks conserved residue(s) required for the propagation of feature annotation.</text>
</comment>
<dbReference type="Pfam" id="PF01884">
    <property type="entry name" value="PcrB"/>
    <property type="match status" value="1"/>
</dbReference>
<dbReference type="RefSeq" id="WP_390357933.1">
    <property type="nucleotide sequence ID" value="NZ_JBHUIZ010000018.1"/>
</dbReference>
<keyword evidence="7 9" id="KW-1208">Phospholipid metabolism</keyword>
<comment type="catalytic activity">
    <reaction evidence="8 9">
        <text>sn-glycerol 1-phosphate + all-trans-heptaprenyl diphosphate = 3-heptaprenyl-sn-glycero-1-phosphate + diphosphate</text>
        <dbReference type="Rhea" id="RHEA:33495"/>
        <dbReference type="ChEBI" id="CHEBI:33019"/>
        <dbReference type="ChEBI" id="CHEBI:57685"/>
        <dbReference type="ChEBI" id="CHEBI:58206"/>
        <dbReference type="ChEBI" id="CHEBI:64781"/>
        <dbReference type="EC" id="2.5.1.n9"/>
    </reaction>
</comment>
<feature type="binding site" evidence="9">
    <location>
        <position position="13"/>
    </location>
    <ligand>
        <name>sn-glycerol 1-phosphate</name>
        <dbReference type="ChEBI" id="CHEBI:57685"/>
    </ligand>
</feature>
<organism evidence="10 11">
    <name type="scientific">Tigheibacillus halophilus</name>
    <dbReference type="NCBI Taxonomy" id="361280"/>
    <lineage>
        <taxon>Bacteria</taxon>
        <taxon>Bacillati</taxon>
        <taxon>Bacillota</taxon>
        <taxon>Bacilli</taxon>
        <taxon>Bacillales</taxon>
        <taxon>Bacillaceae</taxon>
        <taxon>Tigheibacillus</taxon>
    </lineage>
</organism>
<dbReference type="NCBIfam" id="TIGR01768">
    <property type="entry name" value="GGGP-family"/>
    <property type="match status" value="1"/>
</dbReference>
<gene>
    <name evidence="9" type="primary">pcrB</name>
    <name evidence="10" type="ORF">RWE15_15930</name>
</gene>
<comment type="subunit">
    <text evidence="9">Homodimer.</text>
</comment>
<dbReference type="Proteomes" id="UP001281447">
    <property type="component" value="Unassembled WGS sequence"/>
</dbReference>
<name>A0ABU5C9X9_9BACI</name>
<keyword evidence="1 9" id="KW-0444">Lipid biosynthesis</keyword>
<feature type="binding site" evidence="9">
    <location>
        <position position="15"/>
    </location>
    <ligand>
        <name>Mg(2+)</name>
        <dbReference type="ChEBI" id="CHEBI:18420"/>
    </ligand>
</feature>
<accession>A0ABU5C9X9</accession>
<keyword evidence="3 9" id="KW-0479">Metal-binding</keyword>
<dbReference type="EMBL" id="JAWDIP010000003">
    <property type="protein sequence ID" value="MDY0395638.1"/>
    <property type="molecule type" value="Genomic_DNA"/>
</dbReference>
<evidence type="ECO:0000256" key="9">
    <source>
        <dbReference type="HAMAP-Rule" id="MF_00112"/>
    </source>
</evidence>
<comment type="pathway">
    <text evidence="9">Membrane lipid metabolism; glycerophospholipid metabolism.</text>
</comment>
<dbReference type="InterPro" id="IPR038597">
    <property type="entry name" value="GGGP/HepGP_synthase_sf"/>
</dbReference>
<dbReference type="GO" id="GO:0016740">
    <property type="term" value="F:transferase activity"/>
    <property type="evidence" value="ECO:0007669"/>
    <property type="project" value="UniProtKB-KW"/>
</dbReference>
<keyword evidence="2 9" id="KW-0808">Transferase</keyword>